<evidence type="ECO:0000256" key="3">
    <source>
        <dbReference type="RuleBase" id="RU004019"/>
    </source>
</evidence>
<dbReference type="SUPFAM" id="SSF46785">
    <property type="entry name" value="Winged helix' DNA-binding domain"/>
    <property type="match status" value="1"/>
</dbReference>
<dbReference type="Pfam" id="PF00178">
    <property type="entry name" value="Ets"/>
    <property type="match status" value="1"/>
</dbReference>
<dbReference type="GO" id="GO:0000981">
    <property type="term" value="F:DNA-binding transcription factor activity, RNA polymerase II-specific"/>
    <property type="evidence" value="ECO:0007669"/>
    <property type="project" value="TreeGrafter"/>
</dbReference>
<dbReference type="GO" id="GO:0043565">
    <property type="term" value="F:sequence-specific DNA binding"/>
    <property type="evidence" value="ECO:0007669"/>
    <property type="project" value="InterPro"/>
</dbReference>
<dbReference type="PANTHER" id="PTHR11849:SF282">
    <property type="entry name" value="ETV5-RELATED PROTEIN ETS96B"/>
    <property type="match status" value="1"/>
</dbReference>
<dbReference type="InterPro" id="IPR036390">
    <property type="entry name" value="WH_DNA-bd_sf"/>
</dbReference>
<comment type="caution">
    <text evidence="5">The sequence shown here is derived from an EMBL/GenBank/DDBJ whole genome shotgun (WGS) entry which is preliminary data.</text>
</comment>
<feature type="domain" description="ETS" evidence="4">
    <location>
        <begin position="173"/>
        <end position="255"/>
    </location>
</feature>
<gene>
    <name evidence="5" type="ORF">PFISCL1PPCAC_5989</name>
</gene>
<dbReference type="InterPro" id="IPR036388">
    <property type="entry name" value="WH-like_DNA-bd_sf"/>
</dbReference>
<dbReference type="PANTHER" id="PTHR11849">
    <property type="entry name" value="ETS"/>
    <property type="match status" value="1"/>
</dbReference>
<reference evidence="5" key="1">
    <citation type="submission" date="2023-10" db="EMBL/GenBank/DDBJ databases">
        <title>Genome assembly of Pristionchus species.</title>
        <authorList>
            <person name="Yoshida K."/>
            <person name="Sommer R.J."/>
        </authorList>
    </citation>
    <scope>NUCLEOTIDE SEQUENCE</scope>
    <source>
        <strain evidence="5">RS5133</strain>
    </source>
</reference>
<evidence type="ECO:0000259" key="4">
    <source>
        <dbReference type="PROSITE" id="PS50061"/>
    </source>
</evidence>
<dbReference type="EMBL" id="BTSY01000002">
    <property type="protein sequence ID" value="GMT14692.1"/>
    <property type="molecule type" value="Genomic_DNA"/>
</dbReference>
<dbReference type="InterPro" id="IPR000418">
    <property type="entry name" value="Ets_dom"/>
</dbReference>
<keyword evidence="6" id="KW-1185">Reference proteome</keyword>
<dbReference type="PROSITE" id="PS50061">
    <property type="entry name" value="ETS_DOMAIN_3"/>
    <property type="match status" value="1"/>
</dbReference>
<dbReference type="InterPro" id="IPR046328">
    <property type="entry name" value="ETS_fam"/>
</dbReference>
<organism evidence="5 6">
    <name type="scientific">Pristionchus fissidentatus</name>
    <dbReference type="NCBI Taxonomy" id="1538716"/>
    <lineage>
        <taxon>Eukaryota</taxon>
        <taxon>Metazoa</taxon>
        <taxon>Ecdysozoa</taxon>
        <taxon>Nematoda</taxon>
        <taxon>Chromadorea</taxon>
        <taxon>Rhabditida</taxon>
        <taxon>Rhabditina</taxon>
        <taxon>Diplogasteromorpha</taxon>
        <taxon>Diplogasteroidea</taxon>
        <taxon>Neodiplogasteridae</taxon>
        <taxon>Pristionchus</taxon>
    </lineage>
</organism>
<comment type="subcellular location">
    <subcellularLocation>
        <location evidence="3">Nucleus</location>
    </subcellularLocation>
</comment>
<dbReference type="AlphaFoldDB" id="A0AAV5V536"/>
<name>A0AAV5V536_9BILA</name>
<accession>A0AAV5V536</accession>
<feature type="non-terminal residue" evidence="5">
    <location>
        <position position="1"/>
    </location>
</feature>
<dbReference type="SMART" id="SM00413">
    <property type="entry name" value="ETS"/>
    <property type="match status" value="1"/>
</dbReference>
<comment type="similarity">
    <text evidence="1 3">Belongs to the ETS family.</text>
</comment>
<protein>
    <recommendedName>
        <fullName evidence="4">ETS domain-containing protein</fullName>
    </recommendedName>
</protein>
<dbReference type="Gene3D" id="1.10.10.10">
    <property type="entry name" value="Winged helix-like DNA-binding domain superfamily/Winged helix DNA-binding domain"/>
    <property type="match status" value="1"/>
</dbReference>
<proteinExistence type="inferred from homology"/>
<keyword evidence="2 3" id="KW-0238">DNA-binding</keyword>
<dbReference type="GO" id="GO:0030154">
    <property type="term" value="P:cell differentiation"/>
    <property type="evidence" value="ECO:0007669"/>
    <property type="project" value="TreeGrafter"/>
</dbReference>
<evidence type="ECO:0000256" key="1">
    <source>
        <dbReference type="ARBA" id="ARBA00005562"/>
    </source>
</evidence>
<evidence type="ECO:0000256" key="2">
    <source>
        <dbReference type="ARBA" id="ARBA00023125"/>
    </source>
</evidence>
<evidence type="ECO:0000313" key="6">
    <source>
        <dbReference type="Proteomes" id="UP001432322"/>
    </source>
</evidence>
<evidence type="ECO:0000313" key="5">
    <source>
        <dbReference type="EMBL" id="GMT14692.1"/>
    </source>
</evidence>
<sequence>LSLSSLSRLSIYPHWERPSLPFPISYHHFLLIDPMEQLPSGYLSPLSALTRTVQSIVSPRLYSPSHDDSLDIPFVSSPLNRPLSTTITAEHNENSNGTMDRYSETVDTVALGYLKVAEASMRRAKKRNATKIVPKKIEKVKIKKRRLCANPILLEAPLIVKEQFNTIQSNGRDQMWWFVLKLLMNSANRHIVAWTGVYYSFRVIDTALFTQMWCDHNDRNRIIEWSSVCRAMRLCYGEKGILTPVSQRHQIWAFVADISIPLTLSREAVETFIDIHKEIPPASFHYGDHPKCEKSEIAVDESANDIKTESSLPSHPTTVVPPLRCQPESLSSIPPISPLIPFPLSAEPYSLPPLTPHFLFKKEPTFNDHSPPSPIRSPYWITVPLSPIFSPYFKF</sequence>
<dbReference type="GO" id="GO:0005634">
    <property type="term" value="C:nucleus"/>
    <property type="evidence" value="ECO:0007669"/>
    <property type="project" value="UniProtKB-SubCell"/>
</dbReference>
<keyword evidence="3" id="KW-0539">Nucleus</keyword>
<dbReference type="Proteomes" id="UP001432322">
    <property type="component" value="Unassembled WGS sequence"/>
</dbReference>